<dbReference type="HOGENOM" id="CLU_2416512_0_0_1"/>
<name>A0A0D9W2I2_9ORYZ</name>
<reference evidence="3" key="3">
    <citation type="submission" date="2015-04" db="UniProtKB">
        <authorList>
            <consortium name="EnsemblPlants"/>
        </authorList>
    </citation>
    <scope>IDENTIFICATION</scope>
</reference>
<accession>A0A0D9W2I2</accession>
<keyword evidence="4" id="KW-1185">Reference proteome</keyword>
<dbReference type="AlphaFoldDB" id="A0A0D9W2I2"/>
<dbReference type="PANTHER" id="PTHR36040">
    <property type="entry name" value="OS04G0188500 PROTEIN"/>
    <property type="match status" value="1"/>
</dbReference>
<dbReference type="eggNOG" id="ENOG502R3MN">
    <property type="taxonomic scope" value="Eukaryota"/>
</dbReference>
<evidence type="ECO:0000256" key="1">
    <source>
        <dbReference type="SAM" id="MobiDB-lite"/>
    </source>
</evidence>
<dbReference type="Proteomes" id="UP000032180">
    <property type="component" value="Chromosome 4"/>
</dbReference>
<proteinExistence type="predicted"/>
<keyword evidence="2" id="KW-0732">Signal</keyword>
<feature type="chain" id="PRO_5002348118" evidence="2">
    <location>
        <begin position="19"/>
        <end position="79"/>
    </location>
</feature>
<dbReference type="Gramene" id="LPERR04G02380.1">
    <property type="protein sequence ID" value="LPERR04G02380.1"/>
    <property type="gene ID" value="LPERR04G02380"/>
</dbReference>
<organism evidence="3 4">
    <name type="scientific">Leersia perrieri</name>
    <dbReference type="NCBI Taxonomy" id="77586"/>
    <lineage>
        <taxon>Eukaryota</taxon>
        <taxon>Viridiplantae</taxon>
        <taxon>Streptophyta</taxon>
        <taxon>Embryophyta</taxon>
        <taxon>Tracheophyta</taxon>
        <taxon>Spermatophyta</taxon>
        <taxon>Magnoliopsida</taxon>
        <taxon>Liliopsida</taxon>
        <taxon>Poales</taxon>
        <taxon>Poaceae</taxon>
        <taxon>BOP clade</taxon>
        <taxon>Oryzoideae</taxon>
        <taxon>Oryzeae</taxon>
        <taxon>Oryzinae</taxon>
        <taxon>Leersia</taxon>
    </lineage>
</organism>
<evidence type="ECO:0000256" key="2">
    <source>
        <dbReference type="SAM" id="SignalP"/>
    </source>
</evidence>
<protein>
    <submittedName>
        <fullName evidence="3">Uncharacterized protein</fullName>
    </submittedName>
</protein>
<sequence>MKIFAILLVFAMLTQGMAIRGMGTTEQDNAGESTIDKHTLLAVGSGTTVDNHHAIPRDQYNNHAGDDGGGSSGTGDTNN</sequence>
<evidence type="ECO:0000313" key="4">
    <source>
        <dbReference type="Proteomes" id="UP000032180"/>
    </source>
</evidence>
<feature type="region of interest" description="Disordered" evidence="1">
    <location>
        <begin position="47"/>
        <end position="79"/>
    </location>
</feature>
<dbReference type="EnsemblPlants" id="LPERR04G02380.1">
    <property type="protein sequence ID" value="LPERR04G02380.1"/>
    <property type="gene ID" value="LPERR04G02380"/>
</dbReference>
<reference evidence="3 4" key="1">
    <citation type="submission" date="2012-08" db="EMBL/GenBank/DDBJ databases">
        <title>Oryza genome evolution.</title>
        <authorList>
            <person name="Wing R.A."/>
        </authorList>
    </citation>
    <scope>NUCLEOTIDE SEQUENCE</scope>
</reference>
<feature type="signal peptide" evidence="2">
    <location>
        <begin position="1"/>
        <end position="18"/>
    </location>
</feature>
<evidence type="ECO:0000313" key="3">
    <source>
        <dbReference type="EnsemblPlants" id="LPERR04G02380.1"/>
    </source>
</evidence>
<reference evidence="4" key="2">
    <citation type="submission" date="2013-12" db="EMBL/GenBank/DDBJ databases">
        <authorList>
            <person name="Yu Y."/>
            <person name="Lee S."/>
            <person name="de Baynast K."/>
            <person name="Wissotski M."/>
            <person name="Liu L."/>
            <person name="Talag J."/>
            <person name="Goicoechea J."/>
            <person name="Angelova A."/>
            <person name="Jetty R."/>
            <person name="Kudrna D."/>
            <person name="Golser W."/>
            <person name="Rivera L."/>
            <person name="Zhang J."/>
            <person name="Wing R."/>
        </authorList>
    </citation>
    <scope>NUCLEOTIDE SEQUENCE</scope>
</reference>
<dbReference type="PANTHER" id="PTHR36040:SF3">
    <property type="entry name" value="OS04G0188500 PROTEIN"/>
    <property type="match status" value="1"/>
</dbReference>